<feature type="transmembrane region" description="Helical" evidence="5">
    <location>
        <begin position="184"/>
        <end position="202"/>
    </location>
</feature>
<organism evidence="6 7">
    <name type="scientific">Grifola frondosa</name>
    <name type="common">Maitake</name>
    <name type="synonym">Polyporus frondosus</name>
    <dbReference type="NCBI Taxonomy" id="5627"/>
    <lineage>
        <taxon>Eukaryota</taxon>
        <taxon>Fungi</taxon>
        <taxon>Dikarya</taxon>
        <taxon>Basidiomycota</taxon>
        <taxon>Agaricomycotina</taxon>
        <taxon>Agaricomycetes</taxon>
        <taxon>Polyporales</taxon>
        <taxon>Grifolaceae</taxon>
        <taxon>Grifola</taxon>
    </lineage>
</organism>
<protein>
    <recommendedName>
        <fullName evidence="8">Digeranylgeranylglyceryl phosphate synthase</fullName>
    </recommendedName>
</protein>
<comment type="caution">
    <text evidence="6">The sequence shown here is derived from an EMBL/GenBank/DDBJ whole genome shotgun (WGS) entry which is preliminary data.</text>
</comment>
<dbReference type="Proteomes" id="UP000092993">
    <property type="component" value="Unassembled WGS sequence"/>
</dbReference>
<keyword evidence="4 5" id="KW-0472">Membrane</keyword>
<evidence type="ECO:0000256" key="5">
    <source>
        <dbReference type="SAM" id="Phobius"/>
    </source>
</evidence>
<dbReference type="GO" id="GO:0016765">
    <property type="term" value="F:transferase activity, transferring alkyl or aryl (other than methyl) groups"/>
    <property type="evidence" value="ECO:0007669"/>
    <property type="project" value="InterPro"/>
</dbReference>
<dbReference type="PANTHER" id="PTHR42723:SF1">
    <property type="entry name" value="CHLOROPHYLL SYNTHASE, CHLOROPLASTIC"/>
    <property type="match status" value="1"/>
</dbReference>
<evidence type="ECO:0000256" key="4">
    <source>
        <dbReference type="ARBA" id="ARBA00023136"/>
    </source>
</evidence>
<dbReference type="Gene3D" id="1.10.357.140">
    <property type="entry name" value="UbiA prenyltransferase"/>
    <property type="match status" value="1"/>
</dbReference>
<dbReference type="OMA" id="SKICTIM"/>
<dbReference type="InterPro" id="IPR044878">
    <property type="entry name" value="UbiA_sf"/>
</dbReference>
<gene>
    <name evidence="6" type="ORF">A0H81_05759</name>
</gene>
<dbReference type="GO" id="GO:0016020">
    <property type="term" value="C:membrane"/>
    <property type="evidence" value="ECO:0007669"/>
    <property type="project" value="UniProtKB-SubCell"/>
</dbReference>
<dbReference type="CDD" id="cd13965">
    <property type="entry name" value="PT_UbiA_3"/>
    <property type="match status" value="1"/>
</dbReference>
<proteinExistence type="predicted"/>
<dbReference type="STRING" id="5627.A0A1C7MC54"/>
<keyword evidence="3 5" id="KW-1133">Transmembrane helix</keyword>
<accession>A0A1C7MC54</accession>
<reference evidence="6 7" key="1">
    <citation type="submission" date="2016-03" db="EMBL/GenBank/DDBJ databases">
        <title>Whole genome sequencing of Grifola frondosa 9006-11.</title>
        <authorList>
            <person name="Min B."/>
            <person name="Park H."/>
            <person name="Kim J.-G."/>
            <person name="Cho H."/>
            <person name="Oh Y.-L."/>
            <person name="Kong W.-S."/>
            <person name="Choi I.-G."/>
        </authorList>
    </citation>
    <scope>NUCLEOTIDE SEQUENCE [LARGE SCALE GENOMIC DNA]</scope>
    <source>
        <strain evidence="6 7">9006-11</strain>
    </source>
</reference>
<dbReference type="EMBL" id="LUGG01000005">
    <property type="protein sequence ID" value="OBZ74382.1"/>
    <property type="molecule type" value="Genomic_DNA"/>
</dbReference>
<name>A0A1C7MC54_GRIFR</name>
<feature type="transmembrane region" description="Helical" evidence="5">
    <location>
        <begin position="295"/>
        <end position="312"/>
    </location>
</feature>
<dbReference type="InterPro" id="IPR000537">
    <property type="entry name" value="UbiA_prenyltransferase"/>
</dbReference>
<evidence type="ECO:0000313" key="7">
    <source>
        <dbReference type="Proteomes" id="UP000092993"/>
    </source>
</evidence>
<evidence type="ECO:0000313" key="6">
    <source>
        <dbReference type="EMBL" id="OBZ74382.1"/>
    </source>
</evidence>
<dbReference type="InterPro" id="IPR050475">
    <property type="entry name" value="Prenyltransferase_related"/>
</dbReference>
<dbReference type="PANTHER" id="PTHR42723">
    <property type="entry name" value="CHLOROPHYLL SYNTHASE"/>
    <property type="match status" value="1"/>
</dbReference>
<evidence type="ECO:0000256" key="3">
    <source>
        <dbReference type="ARBA" id="ARBA00022989"/>
    </source>
</evidence>
<sequence length="382" mass="43382">MSRSFKDLATARLPTPRRMRDEFDADPELVFLKRTSEGYHKTSKTSARVPCHFGHICSSYTLCLEWEWVLLRVSTDEANLLDARSPDLADLLFVSCSFARRHLYIALLFTWTDYKTIFLPITAFACATAPLHSFRNLLHGWVWIWFHLLMCNVSNQSKTELEDAINRAWRPLPSGRIRESQARILRWTTVVLCFLLSSAYSVDMVMVTSGLVLTTILYDDAGLAWNAMGKNLCNIGGYTTFEIGAMKIMGSSAELDEISISAVMLSGIMIFTTIQAQDFADVEGDAALGRMTFPIYAPTFSRVFTLIAILAWSTILSWYWSIGIIGRTIFIALGFYVGLRYYCWRTPNVDKRSYIVYSVWLILAHILPLQARIDASSHMYSA</sequence>
<dbReference type="OrthoDB" id="434972at2759"/>
<dbReference type="Pfam" id="PF01040">
    <property type="entry name" value="UbiA"/>
    <property type="match status" value="1"/>
</dbReference>
<feature type="transmembrane region" description="Helical" evidence="5">
    <location>
        <begin position="258"/>
        <end position="274"/>
    </location>
</feature>
<keyword evidence="2 5" id="KW-0812">Transmembrane</keyword>
<feature type="transmembrane region" description="Helical" evidence="5">
    <location>
        <begin position="318"/>
        <end position="342"/>
    </location>
</feature>
<evidence type="ECO:0000256" key="1">
    <source>
        <dbReference type="ARBA" id="ARBA00004141"/>
    </source>
</evidence>
<dbReference type="AlphaFoldDB" id="A0A1C7MC54"/>
<feature type="transmembrane region" description="Helical" evidence="5">
    <location>
        <begin position="354"/>
        <end position="373"/>
    </location>
</feature>
<keyword evidence="7" id="KW-1185">Reference proteome</keyword>
<comment type="subcellular location">
    <subcellularLocation>
        <location evidence="1">Membrane</location>
        <topology evidence="1">Multi-pass membrane protein</topology>
    </subcellularLocation>
</comment>
<evidence type="ECO:0008006" key="8">
    <source>
        <dbReference type="Google" id="ProtNLM"/>
    </source>
</evidence>
<evidence type="ECO:0000256" key="2">
    <source>
        <dbReference type="ARBA" id="ARBA00022692"/>
    </source>
</evidence>